<dbReference type="Gene3D" id="2.40.160.60">
    <property type="entry name" value="Outer membrane protein transport protein (OMPP1/FadL/TodX)"/>
    <property type="match status" value="1"/>
</dbReference>
<evidence type="ECO:0008006" key="11">
    <source>
        <dbReference type="Google" id="ProtNLM"/>
    </source>
</evidence>
<sequence length="432" mass="46489">MATAKLLKRSSLSLSVAIGAIMNAPLAQAGGLMVWEIGTPTLGTAGAGWAAMPEDASTAYTNPAGTVWRDDTEIRAAGQLLYGDVDFSREDGSNVPGNNGGDPIGWFPGGGAFAAGRLTDKLGWGLAMAGNFGGALDYKDEWVGRRFVQEVDLLAMSLIPSLSWKIHPCLSVGVGLNLMAGYFNWKSAPRAGLLGGDGRLEYSDVDFGYGGNLGVTYRPVPTTTLGLTYTSRVDLDFEARMKLDSFGPLFDIAVERFDGRRTEIGMNVPATYTASLQQQLSQVTTLYVNFGWQEWSTYSPLALRLDNPEQTSLRIDRGYRDTGHFALGARHGFSSGFLRDWSLSAGVAYDSAMVNTGTLTADIPTAEASWRFGFGAGKELCPGLTLDLGYTLVWQGDNDIAQQGRPPFSPRLQGTYEDTALHFFGGSVQFEL</sequence>
<keyword evidence="5 8" id="KW-0732">Signal</keyword>
<evidence type="ECO:0000256" key="3">
    <source>
        <dbReference type="ARBA" id="ARBA00022452"/>
    </source>
</evidence>
<dbReference type="Pfam" id="PF03349">
    <property type="entry name" value="Toluene_X"/>
    <property type="match status" value="1"/>
</dbReference>
<dbReference type="InterPro" id="IPR005017">
    <property type="entry name" value="OMPP1/FadL/TodX"/>
</dbReference>
<feature type="signal peptide" evidence="8">
    <location>
        <begin position="1"/>
        <end position="29"/>
    </location>
</feature>
<comment type="similarity">
    <text evidence="2">Belongs to the OmpP1/FadL family.</text>
</comment>
<organism evidence="9 10">
    <name type="scientific">Microbulbifer flavimaris</name>
    <dbReference type="NCBI Taxonomy" id="1781068"/>
    <lineage>
        <taxon>Bacteria</taxon>
        <taxon>Pseudomonadati</taxon>
        <taxon>Pseudomonadota</taxon>
        <taxon>Gammaproteobacteria</taxon>
        <taxon>Cellvibrionales</taxon>
        <taxon>Microbulbiferaceae</taxon>
        <taxon>Microbulbifer</taxon>
    </lineage>
</organism>
<keyword evidence="6" id="KW-0472">Membrane</keyword>
<keyword evidence="10" id="KW-1185">Reference proteome</keyword>
<gene>
    <name evidence="9" type="ORF">AWR36_002680</name>
</gene>
<keyword evidence="7" id="KW-0998">Cell outer membrane</keyword>
<dbReference type="RefSeq" id="WP_067080516.1">
    <property type="nucleotide sequence ID" value="NZ_LRFG02000001.1"/>
</dbReference>
<keyword evidence="3" id="KW-1134">Transmembrane beta strand</keyword>
<protein>
    <recommendedName>
        <fullName evidence="11">Long-chain fatty acid transport protein</fullName>
    </recommendedName>
</protein>
<dbReference type="SUPFAM" id="SSF56935">
    <property type="entry name" value="Porins"/>
    <property type="match status" value="1"/>
</dbReference>
<comment type="subcellular location">
    <subcellularLocation>
        <location evidence="1">Cell outer membrane</location>
        <topology evidence="1">Multi-pass membrane protein</topology>
    </subcellularLocation>
</comment>
<dbReference type="PANTHER" id="PTHR35093">
    <property type="entry name" value="OUTER MEMBRANE PROTEIN NMB0088-RELATED"/>
    <property type="match status" value="1"/>
</dbReference>
<evidence type="ECO:0000256" key="4">
    <source>
        <dbReference type="ARBA" id="ARBA00022692"/>
    </source>
</evidence>
<evidence type="ECO:0000256" key="6">
    <source>
        <dbReference type="ARBA" id="ARBA00023136"/>
    </source>
</evidence>
<evidence type="ECO:0000256" key="2">
    <source>
        <dbReference type="ARBA" id="ARBA00008163"/>
    </source>
</evidence>
<evidence type="ECO:0000256" key="8">
    <source>
        <dbReference type="SAM" id="SignalP"/>
    </source>
</evidence>
<keyword evidence="4" id="KW-0812">Transmembrane</keyword>
<reference evidence="9" key="1">
    <citation type="submission" date="2017-08" db="EMBL/GenBank/DDBJ databases">
        <title>Microbulbifer marisrubri sp. nov., a halophilic alphaproteobacterium isolated from marine sediment of the Yellow Sea, China.</title>
        <authorList>
            <person name="Zhang G."/>
            <person name="Xiong Q."/>
        </authorList>
    </citation>
    <scope>NUCLEOTIDE SEQUENCE [LARGE SCALE GENOMIC DNA]</scope>
    <source>
        <strain evidence="9">WRN-8</strain>
    </source>
</reference>
<dbReference type="Proteomes" id="UP000218427">
    <property type="component" value="Unassembled WGS sequence"/>
</dbReference>
<accession>A0ABX4I2M8</accession>
<name>A0ABX4I2M8_9GAMM</name>
<evidence type="ECO:0000256" key="7">
    <source>
        <dbReference type="ARBA" id="ARBA00023237"/>
    </source>
</evidence>
<proteinExistence type="inferred from homology"/>
<feature type="chain" id="PRO_5045540205" description="Long-chain fatty acid transport protein" evidence="8">
    <location>
        <begin position="30"/>
        <end position="432"/>
    </location>
</feature>
<evidence type="ECO:0000256" key="5">
    <source>
        <dbReference type="ARBA" id="ARBA00022729"/>
    </source>
</evidence>
<dbReference type="EMBL" id="LRFG02000001">
    <property type="protein sequence ID" value="PCO06675.1"/>
    <property type="molecule type" value="Genomic_DNA"/>
</dbReference>
<evidence type="ECO:0000313" key="10">
    <source>
        <dbReference type="Proteomes" id="UP000218427"/>
    </source>
</evidence>
<comment type="caution">
    <text evidence="9">The sequence shown here is derived from an EMBL/GenBank/DDBJ whole genome shotgun (WGS) entry which is preliminary data.</text>
</comment>
<evidence type="ECO:0000313" key="9">
    <source>
        <dbReference type="EMBL" id="PCO06675.1"/>
    </source>
</evidence>
<dbReference type="PANTHER" id="PTHR35093:SF8">
    <property type="entry name" value="OUTER MEMBRANE PROTEIN NMB0088-RELATED"/>
    <property type="match status" value="1"/>
</dbReference>
<evidence type="ECO:0000256" key="1">
    <source>
        <dbReference type="ARBA" id="ARBA00004571"/>
    </source>
</evidence>